<evidence type="ECO:0000313" key="2">
    <source>
        <dbReference type="EMBL" id="KAG1897639.1"/>
    </source>
</evidence>
<sequence length="317" mass="35888">MSHSYRDVFQTFPAYRKGSPPVTSDADRSLEFPRRNGSQYRPKLKCQSASQAIDVRSDGDKETSSLPLVWETRYDVLVCAGRLSWEIPYSSGTSFMRQDAVISKYHINHGLEQALTYHQDIPENAYNSADNHNKVDNNQRSATPDPDPAIVASHTRARSYSTHGLSSKESLDVDILKARDTFVPLKSPLELTEQSRSLPPRARRLAESSFDARAELGTIYLFLGLGGCKPSPSLLLPYMGRPCFLFSHLPLFWSEMVIPYLTPSVFHLRFRINTDQQWDAPIPKTSLLVFAEPSLSPAGFRLPTTYLREWQNAKYKV</sequence>
<proteinExistence type="predicted"/>
<dbReference type="AlphaFoldDB" id="A0AAD4E0U1"/>
<name>A0AAD4E0U1_9AGAM</name>
<comment type="caution">
    <text evidence="2">The sequence shown here is derived from an EMBL/GenBank/DDBJ whole genome shotgun (WGS) entry which is preliminary data.</text>
</comment>
<keyword evidence="3" id="KW-1185">Reference proteome</keyword>
<dbReference type="GeneID" id="64671506"/>
<organism evidence="2 3">
    <name type="scientific">Suillus fuscotomentosus</name>
    <dbReference type="NCBI Taxonomy" id="1912939"/>
    <lineage>
        <taxon>Eukaryota</taxon>
        <taxon>Fungi</taxon>
        <taxon>Dikarya</taxon>
        <taxon>Basidiomycota</taxon>
        <taxon>Agaricomycotina</taxon>
        <taxon>Agaricomycetes</taxon>
        <taxon>Agaricomycetidae</taxon>
        <taxon>Boletales</taxon>
        <taxon>Suillineae</taxon>
        <taxon>Suillaceae</taxon>
        <taxon>Suillus</taxon>
    </lineage>
</organism>
<evidence type="ECO:0000313" key="3">
    <source>
        <dbReference type="Proteomes" id="UP001195769"/>
    </source>
</evidence>
<feature type="region of interest" description="Disordered" evidence="1">
    <location>
        <begin position="16"/>
        <end position="41"/>
    </location>
</feature>
<dbReference type="Proteomes" id="UP001195769">
    <property type="component" value="Unassembled WGS sequence"/>
</dbReference>
<gene>
    <name evidence="2" type="ORF">F5891DRAFT_982385</name>
</gene>
<accession>A0AAD4E0U1</accession>
<feature type="region of interest" description="Disordered" evidence="1">
    <location>
        <begin position="124"/>
        <end position="148"/>
    </location>
</feature>
<protein>
    <submittedName>
        <fullName evidence="2">Uncharacterized protein</fullName>
    </submittedName>
</protein>
<dbReference type="EMBL" id="JABBWK010000044">
    <property type="protein sequence ID" value="KAG1897639.1"/>
    <property type="molecule type" value="Genomic_DNA"/>
</dbReference>
<dbReference type="RefSeq" id="XP_041223215.1">
    <property type="nucleotide sequence ID" value="XM_041377208.1"/>
</dbReference>
<evidence type="ECO:0000256" key="1">
    <source>
        <dbReference type="SAM" id="MobiDB-lite"/>
    </source>
</evidence>
<feature type="compositionally biased region" description="Basic and acidic residues" evidence="1">
    <location>
        <begin position="25"/>
        <end position="34"/>
    </location>
</feature>
<reference evidence="2" key="1">
    <citation type="journal article" date="2020" name="New Phytol.">
        <title>Comparative genomics reveals dynamic genome evolution in host specialist ectomycorrhizal fungi.</title>
        <authorList>
            <person name="Lofgren L.A."/>
            <person name="Nguyen N.H."/>
            <person name="Vilgalys R."/>
            <person name="Ruytinx J."/>
            <person name="Liao H.L."/>
            <person name="Branco S."/>
            <person name="Kuo A."/>
            <person name="LaButti K."/>
            <person name="Lipzen A."/>
            <person name="Andreopoulos W."/>
            <person name="Pangilinan J."/>
            <person name="Riley R."/>
            <person name="Hundley H."/>
            <person name="Na H."/>
            <person name="Barry K."/>
            <person name="Grigoriev I.V."/>
            <person name="Stajich J.E."/>
            <person name="Kennedy P.G."/>
        </authorList>
    </citation>
    <scope>NUCLEOTIDE SEQUENCE</scope>
    <source>
        <strain evidence="2">FC203</strain>
    </source>
</reference>